<organism evidence="9 10">
    <name type="scientific">Melanomma pulvis-pyrius CBS 109.77</name>
    <dbReference type="NCBI Taxonomy" id="1314802"/>
    <lineage>
        <taxon>Eukaryota</taxon>
        <taxon>Fungi</taxon>
        <taxon>Dikarya</taxon>
        <taxon>Ascomycota</taxon>
        <taxon>Pezizomycotina</taxon>
        <taxon>Dothideomycetes</taxon>
        <taxon>Pleosporomycetidae</taxon>
        <taxon>Pleosporales</taxon>
        <taxon>Melanommataceae</taxon>
        <taxon>Melanomma</taxon>
    </lineage>
</organism>
<dbReference type="InterPro" id="IPR042213">
    <property type="entry name" value="NBD_C_sf"/>
</dbReference>
<evidence type="ECO:0000256" key="4">
    <source>
        <dbReference type="ARBA" id="ARBA00022777"/>
    </source>
</evidence>
<protein>
    <recommendedName>
        <fullName evidence="11">Ketose-bisphosphate aldolase class-II family protein</fullName>
    </recommendedName>
</protein>
<keyword evidence="5" id="KW-0067">ATP-binding</keyword>
<dbReference type="OrthoDB" id="48988at2759"/>
<dbReference type="EMBL" id="MU001978">
    <property type="protein sequence ID" value="KAF2792254.1"/>
    <property type="molecule type" value="Genomic_DNA"/>
</dbReference>
<evidence type="ECO:0000256" key="6">
    <source>
        <dbReference type="ARBA" id="ARBA00023277"/>
    </source>
</evidence>
<evidence type="ECO:0000256" key="1">
    <source>
        <dbReference type="ARBA" id="ARBA00005715"/>
    </source>
</evidence>
<evidence type="ECO:0008006" key="11">
    <source>
        <dbReference type="Google" id="ProtNLM"/>
    </source>
</evidence>
<keyword evidence="2" id="KW-0808">Transferase</keyword>
<dbReference type="AlphaFoldDB" id="A0A6A6X7Y2"/>
<sequence length="480" mass="51735">MSLPLHSMLASLPPIAKPYTSERLGYVTHKEINPGSLSPILVVLDDDPTGTQTCHDIAVLTTWSVPVLTAELERTALGKGFFILTNSRALHAPEARTLIIEICTNLKAASEAAGKKFEVVLRGDSTLRGHFPLEPEAVEEVLGQSSAWIIAPFFLQGGRYTIGDIHYVAEGDTLVPAGETPFARDATFGYTSSNLRDWVVEKSKGTIAREKVQSISLSDIRLGGVEKVAEKLVQAAKGSGTVFIVNAAAEEDMDVFVQSILLAHGHGKRFLFRTGAAFVSSKLGISQQAPISAKQLRLDQTRGGLIIAGSYVPKTTAQLQALREKSGARLTTIELDVNKLLKSPAIAEQELQHALSTTEKALEAPQDVLIMTSRKLVVGADERSSLDIGSTVAVALVTFLTRLNTKPRYIIAKGGITSSDMATKGLNMKRAMVPGQAAAGVPLWRCDETTCKYPGLPYVVFPGNVGSDDALFEVVERWRM</sequence>
<dbReference type="InterPro" id="IPR031475">
    <property type="entry name" value="NBD_C"/>
</dbReference>
<name>A0A6A6X7Y2_9PLEO</name>
<dbReference type="GO" id="GO:0016301">
    <property type="term" value="F:kinase activity"/>
    <property type="evidence" value="ECO:0007669"/>
    <property type="project" value="UniProtKB-KW"/>
</dbReference>
<reference evidence="9" key="1">
    <citation type="journal article" date="2020" name="Stud. Mycol.">
        <title>101 Dothideomycetes genomes: a test case for predicting lifestyles and emergence of pathogens.</title>
        <authorList>
            <person name="Haridas S."/>
            <person name="Albert R."/>
            <person name="Binder M."/>
            <person name="Bloem J."/>
            <person name="Labutti K."/>
            <person name="Salamov A."/>
            <person name="Andreopoulos B."/>
            <person name="Baker S."/>
            <person name="Barry K."/>
            <person name="Bills G."/>
            <person name="Bluhm B."/>
            <person name="Cannon C."/>
            <person name="Castanera R."/>
            <person name="Culley D."/>
            <person name="Daum C."/>
            <person name="Ezra D."/>
            <person name="Gonzalez J."/>
            <person name="Henrissat B."/>
            <person name="Kuo A."/>
            <person name="Liang C."/>
            <person name="Lipzen A."/>
            <person name="Lutzoni F."/>
            <person name="Magnuson J."/>
            <person name="Mondo S."/>
            <person name="Nolan M."/>
            <person name="Ohm R."/>
            <person name="Pangilinan J."/>
            <person name="Park H.-J."/>
            <person name="Ramirez L."/>
            <person name="Alfaro M."/>
            <person name="Sun H."/>
            <person name="Tritt A."/>
            <person name="Yoshinaga Y."/>
            <person name="Zwiers L.-H."/>
            <person name="Turgeon B."/>
            <person name="Goodwin S."/>
            <person name="Spatafora J."/>
            <person name="Crous P."/>
            <person name="Grigoriev I."/>
        </authorList>
    </citation>
    <scope>NUCLEOTIDE SEQUENCE</scope>
    <source>
        <strain evidence="9">CBS 109.77</strain>
    </source>
</reference>
<feature type="domain" description="Four-carbon acid sugar kinase N-terminal" evidence="7">
    <location>
        <begin position="41"/>
        <end position="280"/>
    </location>
</feature>
<dbReference type="Pfam" id="PF07005">
    <property type="entry name" value="SBD_N"/>
    <property type="match status" value="1"/>
</dbReference>
<proteinExistence type="inferred from homology"/>
<dbReference type="GO" id="GO:0005524">
    <property type="term" value="F:ATP binding"/>
    <property type="evidence" value="ECO:0007669"/>
    <property type="project" value="UniProtKB-KW"/>
</dbReference>
<keyword evidence="4" id="KW-0418">Kinase</keyword>
<evidence type="ECO:0000313" key="9">
    <source>
        <dbReference type="EMBL" id="KAF2792254.1"/>
    </source>
</evidence>
<keyword evidence="10" id="KW-1185">Reference proteome</keyword>
<evidence type="ECO:0000259" key="7">
    <source>
        <dbReference type="Pfam" id="PF07005"/>
    </source>
</evidence>
<evidence type="ECO:0000256" key="3">
    <source>
        <dbReference type="ARBA" id="ARBA00022741"/>
    </source>
</evidence>
<evidence type="ECO:0000256" key="5">
    <source>
        <dbReference type="ARBA" id="ARBA00022840"/>
    </source>
</evidence>
<evidence type="ECO:0000259" key="8">
    <source>
        <dbReference type="Pfam" id="PF17042"/>
    </source>
</evidence>
<dbReference type="Gene3D" id="3.40.980.20">
    <property type="entry name" value="Four-carbon acid sugar kinase, nucleotide binding domain"/>
    <property type="match status" value="1"/>
</dbReference>
<feature type="domain" description="Four-carbon acid sugar kinase nucleotide binding" evidence="8">
    <location>
        <begin position="305"/>
        <end position="471"/>
    </location>
</feature>
<gene>
    <name evidence="9" type="ORF">K505DRAFT_307957</name>
</gene>
<keyword evidence="6" id="KW-0119">Carbohydrate metabolism</keyword>
<accession>A0A6A6X7Y2</accession>
<dbReference type="Gene3D" id="3.40.50.10840">
    <property type="entry name" value="Putative sugar-binding, N-terminal domain"/>
    <property type="match status" value="1"/>
</dbReference>
<dbReference type="SUPFAM" id="SSF142764">
    <property type="entry name" value="YgbK-like"/>
    <property type="match status" value="1"/>
</dbReference>
<dbReference type="Pfam" id="PF17042">
    <property type="entry name" value="NBD_C"/>
    <property type="match status" value="1"/>
</dbReference>
<dbReference type="Proteomes" id="UP000799757">
    <property type="component" value="Unassembled WGS sequence"/>
</dbReference>
<comment type="similarity">
    <text evidence="1">Belongs to the four-carbon acid sugar kinase family.</text>
</comment>
<dbReference type="InterPro" id="IPR010737">
    <property type="entry name" value="4-carb_acid_sugar_kinase_N"/>
</dbReference>
<evidence type="ECO:0000256" key="2">
    <source>
        <dbReference type="ARBA" id="ARBA00022679"/>
    </source>
</evidence>
<evidence type="ECO:0000313" key="10">
    <source>
        <dbReference type="Proteomes" id="UP000799757"/>
    </source>
</evidence>
<keyword evidence="3" id="KW-0547">Nucleotide-binding</keyword>
<dbReference type="InterPro" id="IPR037051">
    <property type="entry name" value="4-carb_acid_sugar_kinase_N_sf"/>
</dbReference>